<keyword evidence="2" id="KW-1185">Reference proteome</keyword>
<evidence type="ECO:0000313" key="2">
    <source>
        <dbReference type="Proteomes" id="UP001500731"/>
    </source>
</evidence>
<evidence type="ECO:0000313" key="1">
    <source>
        <dbReference type="EMBL" id="GAA4481803.1"/>
    </source>
</evidence>
<dbReference type="RefSeq" id="WP_345185107.1">
    <property type="nucleotide sequence ID" value="NZ_BAABGP010000008.1"/>
</dbReference>
<gene>
    <name evidence="1" type="ORF">GCM10023171_10750</name>
</gene>
<sequence>MTDIHPTTTPEEVYLTPAQVALLIPGMMKAALAQLRYRGLGPTYLKPTAKLVLYRRDDVIHWLERSAFTSTREVA</sequence>
<proteinExistence type="predicted"/>
<name>A0ABP8P7T5_9MICO</name>
<comment type="caution">
    <text evidence="1">The sequence shown here is derived from an EMBL/GenBank/DDBJ whole genome shotgun (WGS) entry which is preliminary data.</text>
</comment>
<dbReference type="EMBL" id="BAABGP010000008">
    <property type="protein sequence ID" value="GAA4481803.1"/>
    <property type="molecule type" value="Genomic_DNA"/>
</dbReference>
<accession>A0ABP8P7T5</accession>
<dbReference type="Proteomes" id="UP001500731">
    <property type="component" value="Unassembled WGS sequence"/>
</dbReference>
<protein>
    <recommendedName>
        <fullName evidence="3">Helix-turn-helix domain-containing protein</fullName>
    </recommendedName>
</protein>
<reference evidence="2" key="1">
    <citation type="journal article" date="2019" name="Int. J. Syst. Evol. Microbiol.">
        <title>The Global Catalogue of Microorganisms (GCM) 10K type strain sequencing project: providing services to taxonomists for standard genome sequencing and annotation.</title>
        <authorList>
            <consortium name="The Broad Institute Genomics Platform"/>
            <consortium name="The Broad Institute Genome Sequencing Center for Infectious Disease"/>
            <person name="Wu L."/>
            <person name="Ma J."/>
        </authorList>
    </citation>
    <scope>NUCLEOTIDE SEQUENCE [LARGE SCALE GENOMIC DNA]</scope>
    <source>
        <strain evidence="2">JCM 17839</strain>
    </source>
</reference>
<evidence type="ECO:0008006" key="3">
    <source>
        <dbReference type="Google" id="ProtNLM"/>
    </source>
</evidence>
<organism evidence="1 2">
    <name type="scientific">Microbacterium panaciterrae</name>
    <dbReference type="NCBI Taxonomy" id="985759"/>
    <lineage>
        <taxon>Bacteria</taxon>
        <taxon>Bacillati</taxon>
        <taxon>Actinomycetota</taxon>
        <taxon>Actinomycetes</taxon>
        <taxon>Micrococcales</taxon>
        <taxon>Microbacteriaceae</taxon>
        <taxon>Microbacterium</taxon>
    </lineage>
</organism>